<organism evidence="2 3">
    <name type="scientific">Portunus trituberculatus</name>
    <name type="common">Swimming crab</name>
    <name type="synonym">Neptunus trituberculatus</name>
    <dbReference type="NCBI Taxonomy" id="210409"/>
    <lineage>
        <taxon>Eukaryota</taxon>
        <taxon>Metazoa</taxon>
        <taxon>Ecdysozoa</taxon>
        <taxon>Arthropoda</taxon>
        <taxon>Crustacea</taxon>
        <taxon>Multicrustacea</taxon>
        <taxon>Malacostraca</taxon>
        <taxon>Eumalacostraca</taxon>
        <taxon>Eucarida</taxon>
        <taxon>Decapoda</taxon>
        <taxon>Pleocyemata</taxon>
        <taxon>Brachyura</taxon>
        <taxon>Eubrachyura</taxon>
        <taxon>Portunoidea</taxon>
        <taxon>Portunidae</taxon>
        <taxon>Portuninae</taxon>
        <taxon>Portunus</taxon>
    </lineage>
</organism>
<feature type="region of interest" description="Disordered" evidence="1">
    <location>
        <begin position="53"/>
        <end position="120"/>
    </location>
</feature>
<protein>
    <submittedName>
        <fullName evidence="2">Uncharacterized protein</fullName>
    </submittedName>
</protein>
<gene>
    <name evidence="2" type="ORF">E2C01_047115</name>
</gene>
<feature type="compositionally biased region" description="Basic and acidic residues" evidence="1">
    <location>
        <begin position="111"/>
        <end position="120"/>
    </location>
</feature>
<dbReference type="Proteomes" id="UP000324222">
    <property type="component" value="Unassembled WGS sequence"/>
</dbReference>
<accession>A0A5B7G730</accession>
<evidence type="ECO:0000313" key="2">
    <source>
        <dbReference type="EMBL" id="MPC53225.1"/>
    </source>
</evidence>
<dbReference type="EMBL" id="VSRR010011469">
    <property type="protein sequence ID" value="MPC53225.1"/>
    <property type="molecule type" value="Genomic_DNA"/>
</dbReference>
<keyword evidence="3" id="KW-1185">Reference proteome</keyword>
<proteinExistence type="predicted"/>
<sequence>MPCAYIRLASLYYSCSGRSPLPRRPVQALGRSPSLEFQPGGRLACPVHRAAPSIERRRQRLRARDSRASIHDNSASVRDRTPGRVGMGRGGKRQEGGAAGGNGSSGVQDGRCSREGSEVR</sequence>
<dbReference type="AlphaFoldDB" id="A0A5B7G730"/>
<name>A0A5B7G730_PORTR</name>
<evidence type="ECO:0000256" key="1">
    <source>
        <dbReference type="SAM" id="MobiDB-lite"/>
    </source>
</evidence>
<comment type="caution">
    <text evidence="2">The sequence shown here is derived from an EMBL/GenBank/DDBJ whole genome shotgun (WGS) entry which is preliminary data.</text>
</comment>
<evidence type="ECO:0000313" key="3">
    <source>
        <dbReference type="Proteomes" id="UP000324222"/>
    </source>
</evidence>
<reference evidence="2 3" key="1">
    <citation type="submission" date="2019-05" db="EMBL/GenBank/DDBJ databases">
        <title>Another draft genome of Portunus trituberculatus and its Hox gene families provides insights of decapod evolution.</title>
        <authorList>
            <person name="Jeong J.-H."/>
            <person name="Song I."/>
            <person name="Kim S."/>
            <person name="Choi T."/>
            <person name="Kim D."/>
            <person name="Ryu S."/>
            <person name="Kim W."/>
        </authorList>
    </citation>
    <scope>NUCLEOTIDE SEQUENCE [LARGE SCALE GENOMIC DNA]</scope>
    <source>
        <tissue evidence="2">Muscle</tissue>
    </source>
</reference>